<reference evidence="2" key="1">
    <citation type="submission" date="2023-05" db="EMBL/GenBank/DDBJ databases">
        <title>Nepenthes gracilis genome sequencing.</title>
        <authorList>
            <person name="Fukushima K."/>
        </authorList>
    </citation>
    <scope>NUCLEOTIDE SEQUENCE</scope>
    <source>
        <strain evidence="2">SING2019-196</strain>
    </source>
</reference>
<keyword evidence="1" id="KW-0812">Transmembrane</keyword>
<proteinExistence type="predicted"/>
<protein>
    <submittedName>
        <fullName evidence="2">Uncharacterized protein</fullName>
    </submittedName>
</protein>
<name>A0AAD3T1R6_NEPGR</name>
<keyword evidence="1" id="KW-0472">Membrane</keyword>
<comment type="caution">
    <text evidence="2">The sequence shown here is derived from an EMBL/GenBank/DDBJ whole genome shotgun (WGS) entry which is preliminary data.</text>
</comment>
<evidence type="ECO:0000313" key="3">
    <source>
        <dbReference type="Proteomes" id="UP001279734"/>
    </source>
</evidence>
<evidence type="ECO:0000313" key="2">
    <source>
        <dbReference type="EMBL" id="GMH21026.1"/>
    </source>
</evidence>
<dbReference type="Proteomes" id="UP001279734">
    <property type="component" value="Unassembled WGS sequence"/>
</dbReference>
<dbReference type="AlphaFoldDB" id="A0AAD3T1R6"/>
<organism evidence="2 3">
    <name type="scientific">Nepenthes gracilis</name>
    <name type="common">Slender pitcher plant</name>
    <dbReference type="NCBI Taxonomy" id="150966"/>
    <lineage>
        <taxon>Eukaryota</taxon>
        <taxon>Viridiplantae</taxon>
        <taxon>Streptophyta</taxon>
        <taxon>Embryophyta</taxon>
        <taxon>Tracheophyta</taxon>
        <taxon>Spermatophyta</taxon>
        <taxon>Magnoliopsida</taxon>
        <taxon>eudicotyledons</taxon>
        <taxon>Gunneridae</taxon>
        <taxon>Pentapetalae</taxon>
        <taxon>Caryophyllales</taxon>
        <taxon>Nepenthaceae</taxon>
        <taxon>Nepenthes</taxon>
    </lineage>
</organism>
<feature type="transmembrane region" description="Helical" evidence="1">
    <location>
        <begin position="30"/>
        <end position="52"/>
    </location>
</feature>
<sequence length="170" mass="18543">MLLVFASAAGFASTPFLVDLLVLSNVAYALLSSCLLSGPLILLKYNGVLMVIHCNSKEYRSDVYVTYQRLGWPLAGSLMLGWSDLDADFVWLTDILGWHYILPLDAVTIAGFGLGYMLALVERSFASLRAHADAEVGNSTQCCCSIVDVLYLDLLILPNGSWSWVLGCDP</sequence>
<evidence type="ECO:0000256" key="1">
    <source>
        <dbReference type="SAM" id="Phobius"/>
    </source>
</evidence>
<keyword evidence="1" id="KW-1133">Transmembrane helix</keyword>
<dbReference type="EMBL" id="BSYO01000022">
    <property type="protein sequence ID" value="GMH21026.1"/>
    <property type="molecule type" value="Genomic_DNA"/>
</dbReference>
<gene>
    <name evidence="2" type="ORF">Nepgr_022868</name>
</gene>
<feature type="transmembrane region" description="Helical" evidence="1">
    <location>
        <begin position="64"/>
        <end position="83"/>
    </location>
</feature>
<keyword evidence="3" id="KW-1185">Reference proteome</keyword>
<feature type="transmembrane region" description="Helical" evidence="1">
    <location>
        <begin position="95"/>
        <end position="119"/>
    </location>
</feature>
<accession>A0AAD3T1R6</accession>